<dbReference type="SMART" id="SM00320">
    <property type="entry name" value="WD40"/>
    <property type="match status" value="6"/>
</dbReference>
<dbReference type="PANTHER" id="PTHR15574">
    <property type="entry name" value="WD REPEAT DOMAIN-CONTAINING FAMILY"/>
    <property type="match status" value="1"/>
</dbReference>
<dbReference type="GO" id="GO:0045944">
    <property type="term" value="P:positive regulation of transcription by RNA polymerase II"/>
    <property type="evidence" value="ECO:0007669"/>
    <property type="project" value="TreeGrafter"/>
</dbReference>
<dbReference type="InterPro" id="IPR015943">
    <property type="entry name" value="WD40/YVTN_repeat-like_dom_sf"/>
</dbReference>
<dbReference type="InterPro" id="IPR036322">
    <property type="entry name" value="WD40_repeat_dom_sf"/>
</dbReference>
<reference evidence="5 6" key="1">
    <citation type="submission" date="2020-02" db="EMBL/GenBank/DDBJ databases">
        <title>Esox lucius (northern pike) genome, fEsoLuc1, primary haplotype.</title>
        <authorList>
            <person name="Myers G."/>
            <person name="Karagic N."/>
            <person name="Meyer A."/>
            <person name="Pippel M."/>
            <person name="Reichard M."/>
            <person name="Winkler S."/>
            <person name="Tracey A."/>
            <person name="Sims Y."/>
            <person name="Howe K."/>
            <person name="Rhie A."/>
            <person name="Formenti G."/>
            <person name="Durbin R."/>
            <person name="Fedrigo O."/>
            <person name="Jarvis E.D."/>
        </authorList>
    </citation>
    <scope>NUCLEOTIDE SEQUENCE [LARGE SCALE GENOMIC DNA]</scope>
</reference>
<dbReference type="SUPFAM" id="SSF50978">
    <property type="entry name" value="WD40 repeat-like"/>
    <property type="match status" value="1"/>
</dbReference>
<dbReference type="AlphaFoldDB" id="A0AAY5KK88"/>
<keyword evidence="1 3" id="KW-0853">WD repeat</keyword>
<evidence type="ECO:0000313" key="5">
    <source>
        <dbReference type="Ensembl" id="ENSELUP00000089533.1"/>
    </source>
</evidence>
<evidence type="ECO:0000313" key="6">
    <source>
        <dbReference type="Proteomes" id="UP000265140"/>
    </source>
</evidence>
<sequence length="488" mass="54684">MPCSNNLIWDIRKRTVGSNEINNFTRSNYLGRKEFVQRLKLEATLDVHQGSVNTICWNDTGEYILSGSDDEKLVITNPYSRKVKASITSWHQSNIFSAKFMPQTNDSMIVSAAADGKIFLTNVERGSNTDPVLQYHCHNGATYEILTVPTDPHSFLSCGEDGTIRWFDVRVSPGCWQTNCKKDILIDCRRAVTSMSISPVESFYLAAGCSDSSVRIYDRRMLGTIATGCQTGSGVAGMCVRFVPRHLANKSCRVTSLAYSRDGRQVLASYTSEYLYLFDPKDDRGRELKGPSQETKDEEPPQKRLRLRGDWSDTGPLSRPESERGRDGESRPGVSLMQRMSDMLSRWFEDASVAQNSGGPRPQPRPRVGPVQGSRLHQEAVGPGDPGEHVMLLEADQHVVNCLQPHPYEPLLATSGIDSNIKIWSPLEETPSFNRILAEEVVTRNELMLEETRNTITVPASFMLRMLAQLNHSIRADSEDNEEEEIAF</sequence>
<gene>
    <name evidence="5" type="primary">DCAF6</name>
</gene>
<dbReference type="PROSITE" id="PS50082">
    <property type="entry name" value="WD_REPEATS_2"/>
    <property type="match status" value="2"/>
</dbReference>
<evidence type="ECO:0000256" key="4">
    <source>
        <dbReference type="SAM" id="MobiDB-lite"/>
    </source>
</evidence>
<proteinExistence type="predicted"/>
<accession>A0AAY5KK88</accession>
<dbReference type="PANTHER" id="PTHR15574:SF39">
    <property type="entry name" value="DDB1- AND CUL4-ASSOCIATED FACTOR 6"/>
    <property type="match status" value="1"/>
</dbReference>
<feature type="repeat" description="WD" evidence="3">
    <location>
        <begin position="45"/>
        <end position="75"/>
    </location>
</feature>
<dbReference type="GO" id="GO:0080008">
    <property type="term" value="C:Cul4-RING E3 ubiquitin ligase complex"/>
    <property type="evidence" value="ECO:0007669"/>
    <property type="project" value="TreeGrafter"/>
</dbReference>
<dbReference type="Ensembl" id="ENSELUT00000104941.1">
    <property type="protein sequence ID" value="ENSELUP00000089533.1"/>
    <property type="gene ID" value="ENSELUG00000003136.3"/>
</dbReference>
<feature type="region of interest" description="Disordered" evidence="4">
    <location>
        <begin position="282"/>
        <end position="334"/>
    </location>
</feature>
<feature type="region of interest" description="Disordered" evidence="4">
    <location>
        <begin position="353"/>
        <end position="386"/>
    </location>
</feature>
<dbReference type="InterPro" id="IPR001680">
    <property type="entry name" value="WD40_rpt"/>
</dbReference>
<feature type="compositionally biased region" description="Basic and acidic residues" evidence="4">
    <location>
        <begin position="282"/>
        <end position="311"/>
    </location>
</feature>
<dbReference type="GeneTree" id="ENSGT00950000182900"/>
<dbReference type="InterPro" id="IPR045151">
    <property type="entry name" value="DCAF8"/>
</dbReference>
<dbReference type="Gene3D" id="2.130.10.10">
    <property type="entry name" value="YVTN repeat-like/Quinoprotein amine dehydrogenase"/>
    <property type="match status" value="2"/>
</dbReference>
<dbReference type="Pfam" id="PF00400">
    <property type="entry name" value="WD40"/>
    <property type="match status" value="4"/>
</dbReference>
<name>A0AAY5KK88_ESOLU</name>
<keyword evidence="6" id="KW-1185">Reference proteome</keyword>
<evidence type="ECO:0000256" key="1">
    <source>
        <dbReference type="ARBA" id="ARBA00022574"/>
    </source>
</evidence>
<dbReference type="GO" id="GO:0005737">
    <property type="term" value="C:cytoplasm"/>
    <property type="evidence" value="ECO:0007669"/>
    <property type="project" value="TreeGrafter"/>
</dbReference>
<reference evidence="5" key="3">
    <citation type="submission" date="2025-09" db="UniProtKB">
        <authorList>
            <consortium name="Ensembl"/>
        </authorList>
    </citation>
    <scope>IDENTIFICATION</scope>
</reference>
<evidence type="ECO:0000256" key="2">
    <source>
        <dbReference type="ARBA" id="ARBA00022737"/>
    </source>
</evidence>
<reference evidence="5" key="2">
    <citation type="submission" date="2025-08" db="UniProtKB">
        <authorList>
            <consortium name="Ensembl"/>
        </authorList>
    </citation>
    <scope>IDENTIFICATION</scope>
</reference>
<evidence type="ECO:0008006" key="7">
    <source>
        <dbReference type="Google" id="ProtNLM"/>
    </source>
</evidence>
<feature type="compositionally biased region" description="Basic and acidic residues" evidence="4">
    <location>
        <begin position="320"/>
        <end position="330"/>
    </location>
</feature>
<keyword evidence="2" id="KW-0677">Repeat</keyword>
<protein>
    <recommendedName>
        <fullName evidence="7">DDB1 and CUL4 associated factor 6</fullName>
    </recommendedName>
</protein>
<feature type="repeat" description="WD" evidence="3">
    <location>
        <begin position="393"/>
        <end position="425"/>
    </location>
</feature>
<evidence type="ECO:0000256" key="3">
    <source>
        <dbReference type="PROSITE-ProRule" id="PRU00221"/>
    </source>
</evidence>
<dbReference type="Proteomes" id="UP000265140">
    <property type="component" value="Chromosome 22"/>
</dbReference>
<organism evidence="5 6">
    <name type="scientific">Esox lucius</name>
    <name type="common">Northern pike</name>
    <dbReference type="NCBI Taxonomy" id="8010"/>
    <lineage>
        <taxon>Eukaryota</taxon>
        <taxon>Metazoa</taxon>
        <taxon>Chordata</taxon>
        <taxon>Craniata</taxon>
        <taxon>Vertebrata</taxon>
        <taxon>Euteleostomi</taxon>
        <taxon>Actinopterygii</taxon>
        <taxon>Neopterygii</taxon>
        <taxon>Teleostei</taxon>
        <taxon>Protacanthopterygii</taxon>
        <taxon>Esociformes</taxon>
        <taxon>Esocidae</taxon>
        <taxon>Esox</taxon>
    </lineage>
</organism>